<proteinExistence type="predicted"/>
<comment type="caution">
    <text evidence="1">The sequence shown here is derived from an EMBL/GenBank/DDBJ whole genome shotgun (WGS) entry which is preliminary data.</text>
</comment>
<dbReference type="Proteomes" id="UP000717996">
    <property type="component" value="Unassembled WGS sequence"/>
</dbReference>
<evidence type="ECO:0000313" key="2">
    <source>
        <dbReference type="Proteomes" id="UP000717996"/>
    </source>
</evidence>
<gene>
    <name evidence="1" type="ORF">G6F51_014364</name>
</gene>
<reference evidence="1" key="1">
    <citation type="journal article" date="2020" name="Microb. Genom.">
        <title>Genetic diversity of clinical and environmental Mucorales isolates obtained from an investigation of mucormycosis cases among solid organ transplant recipients.</title>
        <authorList>
            <person name="Nguyen M.H."/>
            <person name="Kaul D."/>
            <person name="Muto C."/>
            <person name="Cheng S.J."/>
            <person name="Richter R.A."/>
            <person name="Bruno V.M."/>
            <person name="Liu G."/>
            <person name="Beyhan S."/>
            <person name="Sundermann A.J."/>
            <person name="Mounaud S."/>
            <person name="Pasculle A.W."/>
            <person name="Nierman W.C."/>
            <person name="Driscoll E."/>
            <person name="Cumbie R."/>
            <person name="Clancy C.J."/>
            <person name="Dupont C.L."/>
        </authorList>
    </citation>
    <scope>NUCLEOTIDE SEQUENCE</scope>
    <source>
        <strain evidence="1">GL16</strain>
    </source>
</reference>
<organism evidence="1 2">
    <name type="scientific">Rhizopus oryzae</name>
    <name type="common">Mucormycosis agent</name>
    <name type="synonym">Rhizopus arrhizus var. delemar</name>
    <dbReference type="NCBI Taxonomy" id="64495"/>
    <lineage>
        <taxon>Eukaryota</taxon>
        <taxon>Fungi</taxon>
        <taxon>Fungi incertae sedis</taxon>
        <taxon>Mucoromycota</taxon>
        <taxon>Mucoromycotina</taxon>
        <taxon>Mucoromycetes</taxon>
        <taxon>Mucorales</taxon>
        <taxon>Mucorineae</taxon>
        <taxon>Rhizopodaceae</taxon>
        <taxon>Rhizopus</taxon>
    </lineage>
</organism>
<dbReference type="EMBL" id="JAANIT010009720">
    <property type="protein sequence ID" value="KAG1525474.1"/>
    <property type="molecule type" value="Genomic_DNA"/>
</dbReference>
<evidence type="ECO:0000313" key="1">
    <source>
        <dbReference type="EMBL" id="KAG1525474.1"/>
    </source>
</evidence>
<sequence>MPTSTADTVTCAVLPASCGALTVTGRSCAGRICLGATRPTATVRPLRSIGTCTTPTARAGVILLGALPPRNPSAVL</sequence>
<accession>A0A9P6XMR4</accession>
<dbReference type="AlphaFoldDB" id="A0A9P6XMR4"/>
<name>A0A9P6XMR4_RHIOR</name>
<protein>
    <submittedName>
        <fullName evidence="1">Uncharacterized protein</fullName>
    </submittedName>
</protein>